<dbReference type="HOGENOM" id="CLU_564567_0_0_6"/>
<proteinExistence type="predicted"/>
<protein>
    <submittedName>
        <fullName evidence="1">Uncharacterized protein</fullName>
    </submittedName>
</protein>
<evidence type="ECO:0000313" key="2">
    <source>
        <dbReference type="Proteomes" id="UP000018438"/>
    </source>
</evidence>
<gene>
    <name evidence="1" type="ORF">F965_00500</name>
</gene>
<dbReference type="EMBL" id="APPI01000010">
    <property type="protein sequence ID" value="ENV14257.1"/>
    <property type="molecule type" value="Genomic_DNA"/>
</dbReference>
<dbReference type="AlphaFoldDB" id="N8WQ63"/>
<evidence type="ECO:0000313" key="1">
    <source>
        <dbReference type="EMBL" id="ENV14257.1"/>
    </source>
</evidence>
<keyword evidence="2" id="KW-1185">Reference proteome</keyword>
<reference evidence="1 2" key="1">
    <citation type="submission" date="2013-02" db="EMBL/GenBank/DDBJ databases">
        <title>The Genome Sequence of Acinetobacter schindleri NIPH 900.</title>
        <authorList>
            <consortium name="The Broad Institute Genome Sequencing Platform"/>
            <consortium name="The Broad Institute Genome Sequencing Center for Infectious Disease"/>
            <person name="Cerqueira G."/>
            <person name="Feldgarden M."/>
            <person name="Courvalin P."/>
            <person name="Perichon B."/>
            <person name="Grillot-Courvalin C."/>
            <person name="Clermont D."/>
            <person name="Rocha E."/>
            <person name="Yoon E.-J."/>
            <person name="Nemec A."/>
            <person name="Walker B."/>
            <person name="Young S.K."/>
            <person name="Zeng Q."/>
            <person name="Gargeya S."/>
            <person name="Fitzgerald M."/>
            <person name="Haas B."/>
            <person name="Abouelleil A."/>
            <person name="Alvarado L."/>
            <person name="Arachchi H.M."/>
            <person name="Berlin A.M."/>
            <person name="Chapman S.B."/>
            <person name="Dewar J."/>
            <person name="Goldberg J."/>
            <person name="Griggs A."/>
            <person name="Gujja S."/>
            <person name="Hansen M."/>
            <person name="Howarth C."/>
            <person name="Imamovic A."/>
            <person name="Larimer J."/>
            <person name="McCowan C."/>
            <person name="Murphy C."/>
            <person name="Neiman D."/>
            <person name="Pearson M."/>
            <person name="Priest M."/>
            <person name="Roberts A."/>
            <person name="Saif S."/>
            <person name="Shea T."/>
            <person name="Sisk P."/>
            <person name="Sykes S."/>
            <person name="Wortman J."/>
            <person name="Nusbaum C."/>
            <person name="Birren B."/>
        </authorList>
    </citation>
    <scope>NUCLEOTIDE SEQUENCE [LARGE SCALE GENOMIC DNA]</scope>
    <source>
        <strain evidence="1 2">NIPH 900</strain>
    </source>
</reference>
<sequence length="484" mass="54569">MLAQSKLESLLVSNITDPEILERYTAQDPLVVQQIRTIAAYLSLLSQEIDIASLEPFIKTRERSIIADATNKGILPLGTASRHILQVINNGAKPVTLSQGREVEDSAGGRIWRLMQSITIEPEETGEVAVEQSEYREIEYTPSYTEAFHRFAIHLTDDLFLCGISVLDIQTNPATAYSYVPRWMNVAIGDKAFNLTTDEMRRAFIQFGDSDRAGVTATPQSTFRIGITETHGEVDTTRLKDASLVDVYTTEEQKVVVKFKTGGLVRKGSDPLTVSQLKILSSYPSLYDESAVYLGNFDYLVRQKFMNRAHFISVWNENIQQKHYGVTWQDINRLNIAVQAIEESEQENLEDEITQLIGRADSLYLDRVNKRTVEGVEYVLNITGRLASIHNVEAVKAQIRSLLVAEYGKGSLNASRWLVNGFNGQEISNLIRTKIPAFQDRISDFSILPSTRVYKPHEWVYMTNDSINVTLERTAENMGASWTL</sequence>
<accession>N8WQ63</accession>
<dbReference type="Proteomes" id="UP000018438">
    <property type="component" value="Unassembled WGS sequence"/>
</dbReference>
<name>N8WQ63_9GAMM</name>
<dbReference type="RefSeq" id="WP_004812493.1">
    <property type="nucleotide sequence ID" value="NZ_KB849450.1"/>
</dbReference>
<dbReference type="PATRIC" id="fig|1217675.3.peg.481"/>
<comment type="caution">
    <text evidence="1">The sequence shown here is derived from an EMBL/GenBank/DDBJ whole genome shotgun (WGS) entry which is preliminary data.</text>
</comment>
<organism evidence="1 2">
    <name type="scientific">Acinetobacter schindleri NIPH 900</name>
    <dbReference type="NCBI Taxonomy" id="1217675"/>
    <lineage>
        <taxon>Bacteria</taxon>
        <taxon>Pseudomonadati</taxon>
        <taxon>Pseudomonadota</taxon>
        <taxon>Gammaproteobacteria</taxon>
        <taxon>Moraxellales</taxon>
        <taxon>Moraxellaceae</taxon>
        <taxon>Acinetobacter</taxon>
    </lineage>
</organism>